<evidence type="ECO:0000313" key="2">
    <source>
        <dbReference type="EMBL" id="KAB7505240.1"/>
    </source>
</evidence>
<gene>
    <name evidence="2" type="ORF">Anas_02622</name>
</gene>
<dbReference type="AlphaFoldDB" id="A0A5N5TJ02"/>
<organism evidence="2 3">
    <name type="scientific">Armadillidium nasatum</name>
    <dbReference type="NCBI Taxonomy" id="96803"/>
    <lineage>
        <taxon>Eukaryota</taxon>
        <taxon>Metazoa</taxon>
        <taxon>Ecdysozoa</taxon>
        <taxon>Arthropoda</taxon>
        <taxon>Crustacea</taxon>
        <taxon>Multicrustacea</taxon>
        <taxon>Malacostraca</taxon>
        <taxon>Eumalacostraca</taxon>
        <taxon>Peracarida</taxon>
        <taxon>Isopoda</taxon>
        <taxon>Oniscidea</taxon>
        <taxon>Crinocheta</taxon>
        <taxon>Armadillidiidae</taxon>
        <taxon>Armadillidium</taxon>
    </lineage>
</organism>
<dbReference type="EMBL" id="SEYY01001546">
    <property type="protein sequence ID" value="KAB7505240.1"/>
    <property type="molecule type" value="Genomic_DNA"/>
</dbReference>
<feature type="transmembrane region" description="Helical" evidence="1">
    <location>
        <begin position="46"/>
        <end position="71"/>
    </location>
</feature>
<keyword evidence="1" id="KW-0472">Membrane</keyword>
<keyword evidence="3" id="KW-1185">Reference proteome</keyword>
<feature type="transmembrane region" description="Helical" evidence="1">
    <location>
        <begin position="20"/>
        <end position="39"/>
    </location>
</feature>
<comment type="caution">
    <text evidence="2">The sequence shown here is derived from an EMBL/GenBank/DDBJ whole genome shotgun (WGS) entry which is preliminary data.</text>
</comment>
<dbReference type="Proteomes" id="UP000326759">
    <property type="component" value="Unassembled WGS sequence"/>
</dbReference>
<name>A0A5N5TJ02_9CRUS</name>
<evidence type="ECO:0000256" key="1">
    <source>
        <dbReference type="SAM" id="Phobius"/>
    </source>
</evidence>
<proteinExistence type="predicted"/>
<sequence>MWLEIFILFFIYESEESGLVLYSVLICLPMAASTFTMGFKKLIHYWYWAFLCYFISLGLFIMDAALSFTWFVAWSYSQRQFEAFNIMGTLNILCSIGVVLHGVLAYRAK</sequence>
<keyword evidence="1" id="KW-0812">Transmembrane</keyword>
<protein>
    <submittedName>
        <fullName evidence="2">Uncharacterized protein</fullName>
    </submittedName>
</protein>
<feature type="transmembrane region" description="Helical" evidence="1">
    <location>
        <begin position="83"/>
        <end position="106"/>
    </location>
</feature>
<reference evidence="2 3" key="1">
    <citation type="journal article" date="2019" name="PLoS Biol.">
        <title>Sex chromosomes control vertical transmission of feminizing Wolbachia symbionts in an isopod.</title>
        <authorList>
            <person name="Becking T."/>
            <person name="Chebbi M.A."/>
            <person name="Giraud I."/>
            <person name="Moumen B."/>
            <person name="Laverre T."/>
            <person name="Caubet Y."/>
            <person name="Peccoud J."/>
            <person name="Gilbert C."/>
            <person name="Cordaux R."/>
        </authorList>
    </citation>
    <scope>NUCLEOTIDE SEQUENCE [LARGE SCALE GENOMIC DNA]</scope>
    <source>
        <strain evidence="2">ANa2</strain>
        <tissue evidence="2">Whole body excluding digestive tract and cuticle</tissue>
    </source>
</reference>
<evidence type="ECO:0000313" key="3">
    <source>
        <dbReference type="Proteomes" id="UP000326759"/>
    </source>
</evidence>
<accession>A0A5N5TJ02</accession>
<keyword evidence="1" id="KW-1133">Transmembrane helix</keyword>